<dbReference type="PANTHER" id="PTHR47389:SF4">
    <property type="entry name" value="OS09G0436400 PROTEIN"/>
    <property type="match status" value="1"/>
</dbReference>
<dbReference type="Pfam" id="PF13180">
    <property type="entry name" value="PDZ_2"/>
    <property type="match status" value="1"/>
</dbReference>
<dbReference type="InterPro" id="IPR001478">
    <property type="entry name" value="PDZ"/>
</dbReference>
<keyword evidence="5" id="KW-1185">Reference proteome</keyword>
<dbReference type="SUPFAM" id="SSF50156">
    <property type="entry name" value="PDZ domain-like"/>
    <property type="match status" value="1"/>
</dbReference>
<evidence type="ECO:0000259" key="3">
    <source>
        <dbReference type="SMART" id="SM00228"/>
    </source>
</evidence>
<dbReference type="EMBL" id="OOIL02006764">
    <property type="protein sequence ID" value="VFR01372.1"/>
    <property type="molecule type" value="Genomic_DNA"/>
</dbReference>
<dbReference type="SMART" id="SM00228">
    <property type="entry name" value="PDZ"/>
    <property type="match status" value="1"/>
</dbReference>
<dbReference type="SUPFAM" id="SSF50494">
    <property type="entry name" value="Trypsin-like serine proteases"/>
    <property type="match status" value="1"/>
</dbReference>
<reference evidence="4 5" key="1">
    <citation type="submission" date="2018-04" db="EMBL/GenBank/DDBJ databases">
        <authorList>
            <person name="Vogel A."/>
        </authorList>
    </citation>
    <scope>NUCLEOTIDE SEQUENCE [LARGE SCALE GENOMIC DNA]</scope>
</reference>
<dbReference type="AlphaFoldDB" id="A0A484NIX0"/>
<dbReference type="PANTHER" id="PTHR47389">
    <property type="entry name" value="OS09G0436400 PROTEIN"/>
    <property type="match status" value="1"/>
</dbReference>
<evidence type="ECO:0000256" key="1">
    <source>
        <dbReference type="ARBA" id="ARBA00010541"/>
    </source>
</evidence>
<evidence type="ECO:0000313" key="5">
    <source>
        <dbReference type="Proteomes" id="UP000595140"/>
    </source>
</evidence>
<feature type="compositionally biased region" description="Acidic residues" evidence="2">
    <location>
        <begin position="395"/>
        <end position="419"/>
    </location>
</feature>
<dbReference type="Gene3D" id="2.40.10.10">
    <property type="entry name" value="Trypsin-like serine proteases"/>
    <property type="match status" value="2"/>
</dbReference>
<sequence length="419" mass="47258">MEGHECLSGHGPDSADCGNFRDRKLLVRSAILKACGSVVSVVTYDLPDDMLKRRGSRLMVPGYSSKEPIFWGSGIVMECEPNANGTHYLTVLTTAMIFKRTNNLQPDDVVVDVGLPDGEELEARVICYDFHYNLVALKVESNRAMPIANMKLVDDVLQLDPEELLPHSFQLRPHSDRVKLVPGELVIGLGRHYRGDLTNAVGFYSPEPTGEECMELYGAYFCNHMLEDGGPLINRMGQVIGIKFHTRGHPYTTFLPTNIILKWWSHYKKFGDVRRPWLGINVFNLHEAMLNLLLKFPNITTGVIVKEVSEDSPAHLAGLQCNDVIVQCDGSPVRSILEFFERTWDKVGESVELGIVRAGMSHPLKRVVQVQEASPDKYYSWLLPEWFTKEPRVYEDEDEDEGEGEEEGEDGEEKGDMEE</sequence>
<dbReference type="Proteomes" id="UP000595140">
    <property type="component" value="Unassembled WGS sequence"/>
</dbReference>
<evidence type="ECO:0000313" key="4">
    <source>
        <dbReference type="EMBL" id="VFR01372.1"/>
    </source>
</evidence>
<proteinExistence type="inferred from homology"/>
<dbReference type="OrthoDB" id="1743889at2759"/>
<feature type="region of interest" description="Disordered" evidence="2">
    <location>
        <begin position="392"/>
        <end position="419"/>
    </location>
</feature>
<gene>
    <name evidence="4" type="ORF">CCAM_LOCUS43147</name>
</gene>
<protein>
    <recommendedName>
        <fullName evidence="3">PDZ domain-containing protein</fullName>
    </recommendedName>
</protein>
<feature type="domain" description="PDZ" evidence="3">
    <location>
        <begin position="276"/>
        <end position="359"/>
    </location>
</feature>
<dbReference type="InterPro" id="IPR043504">
    <property type="entry name" value="Peptidase_S1_PA_chymotrypsin"/>
</dbReference>
<evidence type="ECO:0000256" key="2">
    <source>
        <dbReference type="SAM" id="MobiDB-lite"/>
    </source>
</evidence>
<dbReference type="InterPro" id="IPR036034">
    <property type="entry name" value="PDZ_sf"/>
</dbReference>
<dbReference type="InterPro" id="IPR001940">
    <property type="entry name" value="Peptidase_S1C"/>
</dbReference>
<dbReference type="Gene3D" id="2.30.42.10">
    <property type="match status" value="1"/>
</dbReference>
<organism evidence="4 5">
    <name type="scientific">Cuscuta campestris</name>
    <dbReference type="NCBI Taxonomy" id="132261"/>
    <lineage>
        <taxon>Eukaryota</taxon>
        <taxon>Viridiplantae</taxon>
        <taxon>Streptophyta</taxon>
        <taxon>Embryophyta</taxon>
        <taxon>Tracheophyta</taxon>
        <taxon>Spermatophyta</taxon>
        <taxon>Magnoliopsida</taxon>
        <taxon>eudicotyledons</taxon>
        <taxon>Gunneridae</taxon>
        <taxon>Pentapetalae</taxon>
        <taxon>asterids</taxon>
        <taxon>lamiids</taxon>
        <taxon>Solanales</taxon>
        <taxon>Convolvulaceae</taxon>
        <taxon>Cuscuteae</taxon>
        <taxon>Cuscuta</taxon>
        <taxon>Cuscuta subgen. Grammica</taxon>
        <taxon>Cuscuta sect. Cleistogrammica</taxon>
    </lineage>
</organism>
<comment type="similarity">
    <text evidence="1">Belongs to the peptidase S1C family.</text>
</comment>
<dbReference type="PRINTS" id="PR00834">
    <property type="entry name" value="PROTEASES2C"/>
</dbReference>
<name>A0A484NIX0_9ASTE</name>
<dbReference type="GO" id="GO:0004252">
    <property type="term" value="F:serine-type endopeptidase activity"/>
    <property type="evidence" value="ECO:0007669"/>
    <property type="project" value="InterPro"/>
</dbReference>
<dbReference type="InterPro" id="IPR009003">
    <property type="entry name" value="Peptidase_S1_PA"/>
</dbReference>
<dbReference type="GO" id="GO:0006508">
    <property type="term" value="P:proteolysis"/>
    <property type="evidence" value="ECO:0007669"/>
    <property type="project" value="InterPro"/>
</dbReference>
<accession>A0A484NIX0</accession>